<feature type="transmembrane region" description="Helical" evidence="2">
    <location>
        <begin position="160"/>
        <end position="179"/>
    </location>
</feature>
<dbReference type="EMBL" id="QGMK01000050">
    <property type="protein sequence ID" value="TVY84844.1"/>
    <property type="molecule type" value="Genomic_DNA"/>
</dbReference>
<dbReference type="Pfam" id="PF10361">
    <property type="entry name" value="DUF2434"/>
    <property type="match status" value="1"/>
</dbReference>
<keyword evidence="4" id="KW-1185">Reference proteome</keyword>
<feature type="compositionally biased region" description="Polar residues" evidence="1">
    <location>
        <begin position="470"/>
        <end position="481"/>
    </location>
</feature>
<reference evidence="3 4" key="1">
    <citation type="submission" date="2018-05" db="EMBL/GenBank/DDBJ databases">
        <title>Genome sequencing and assembly of the regulated plant pathogen Lachnellula willkommii and related sister species for the development of diagnostic species identification markers.</title>
        <authorList>
            <person name="Giroux E."/>
            <person name="Bilodeau G."/>
        </authorList>
    </citation>
    <scope>NUCLEOTIDE SEQUENCE [LARGE SCALE GENOMIC DNA]</scope>
    <source>
        <strain evidence="3 4">CBS 268.59</strain>
    </source>
</reference>
<proteinExistence type="predicted"/>
<accession>A0A8T9CLY2</accession>
<keyword evidence="2" id="KW-1133">Transmembrane helix</keyword>
<evidence type="ECO:0000313" key="3">
    <source>
        <dbReference type="EMBL" id="TVY84844.1"/>
    </source>
</evidence>
<keyword evidence="2" id="KW-0472">Membrane</keyword>
<keyword evidence="2" id="KW-0812">Transmembrane</keyword>
<feature type="transmembrane region" description="Helical" evidence="2">
    <location>
        <begin position="87"/>
        <end position="107"/>
    </location>
</feature>
<organism evidence="3 4">
    <name type="scientific">Lachnellula suecica</name>
    <dbReference type="NCBI Taxonomy" id="602035"/>
    <lineage>
        <taxon>Eukaryota</taxon>
        <taxon>Fungi</taxon>
        <taxon>Dikarya</taxon>
        <taxon>Ascomycota</taxon>
        <taxon>Pezizomycotina</taxon>
        <taxon>Leotiomycetes</taxon>
        <taxon>Helotiales</taxon>
        <taxon>Lachnaceae</taxon>
        <taxon>Lachnellula</taxon>
    </lineage>
</organism>
<dbReference type="Proteomes" id="UP000469558">
    <property type="component" value="Unassembled WGS sequence"/>
</dbReference>
<evidence type="ECO:0000256" key="2">
    <source>
        <dbReference type="SAM" id="Phobius"/>
    </source>
</evidence>
<feature type="transmembrane region" description="Helical" evidence="2">
    <location>
        <begin position="212"/>
        <end position="230"/>
    </location>
</feature>
<dbReference type="InterPro" id="IPR018830">
    <property type="entry name" value="DUF2434"/>
</dbReference>
<evidence type="ECO:0000313" key="4">
    <source>
        <dbReference type="Proteomes" id="UP000469558"/>
    </source>
</evidence>
<feature type="compositionally biased region" description="Basic and acidic residues" evidence="1">
    <location>
        <begin position="448"/>
        <end position="457"/>
    </location>
</feature>
<comment type="caution">
    <text evidence="3">The sequence shown here is derived from an EMBL/GenBank/DDBJ whole genome shotgun (WGS) entry which is preliminary data.</text>
</comment>
<protein>
    <submittedName>
        <fullName evidence="3">Uncharacterized protein</fullName>
    </submittedName>
</protein>
<feature type="transmembrane region" description="Helical" evidence="2">
    <location>
        <begin position="128"/>
        <end position="148"/>
    </location>
</feature>
<feature type="transmembrane region" description="Helical" evidence="2">
    <location>
        <begin position="324"/>
        <end position="344"/>
    </location>
</feature>
<name>A0A8T9CLY2_9HELO</name>
<feature type="transmembrane region" description="Helical" evidence="2">
    <location>
        <begin position="291"/>
        <end position="312"/>
    </location>
</feature>
<evidence type="ECO:0000256" key="1">
    <source>
        <dbReference type="SAM" id="MobiDB-lite"/>
    </source>
</evidence>
<gene>
    <name evidence="3" type="ORF">LSUE1_G001121</name>
</gene>
<dbReference type="OrthoDB" id="5308502at2759"/>
<feature type="region of interest" description="Disordered" evidence="1">
    <location>
        <begin position="442"/>
        <end position="481"/>
    </location>
</feature>
<sequence>MALINARDLLVFPQGDNSSDTLINGINWNLTTLQHWNYTYYSNGTFSNGSLCFLTFDPYTPHLLQNGTFLNSTSCYSPIRPLQARSIIGLAFASLFALSLVFSFANLRKHGRLFLPTEKRFRAVGRRWQWYWMVFVAAFAIISGITSVDVDRYYLPELPIVLTNFFWCLMLPTTMAVVWESVRHWGSWQERQMIDPNPFSLSQDDRRSKVELYLPLVFYLFFWMNIFMLLPRSWSALELQRDPNQARLKAEPVATDARVKASAFFLLTTNPKPTASSIARPPSSNTTPPKFLFTLPLSILMIAYSAACAFCFSISPLNYTPNLAIIYGLGWAPIALILAVYEIAGCYDPNEDAELGRQRRVRDAEADREMGITKKPDRWSRVHGDNRQLNVHDQVAKNVADIGGGARRTRSLERGIEMGNMPASRSREEMPDIHAVREASSLLSPHSPNEETQERFTDAPVTGRCEVSGRSDSPYSGTTLAAQPQQIRSMLDV</sequence>
<dbReference type="AlphaFoldDB" id="A0A8T9CLY2"/>